<evidence type="ECO:0000313" key="2">
    <source>
        <dbReference type="Proteomes" id="UP001062846"/>
    </source>
</evidence>
<dbReference type="EMBL" id="CM046395">
    <property type="protein sequence ID" value="KAI8542277.1"/>
    <property type="molecule type" value="Genomic_DNA"/>
</dbReference>
<reference evidence="1" key="1">
    <citation type="submission" date="2022-02" db="EMBL/GenBank/DDBJ databases">
        <title>Plant Genome Project.</title>
        <authorList>
            <person name="Zhang R.-G."/>
        </authorList>
    </citation>
    <scope>NUCLEOTIDE SEQUENCE</scope>
    <source>
        <strain evidence="1">AT1</strain>
    </source>
</reference>
<proteinExistence type="predicted"/>
<protein>
    <submittedName>
        <fullName evidence="1">Uncharacterized protein</fullName>
    </submittedName>
</protein>
<sequence>MGRKPKHYPSFFKVLMNDFKLVSSDFASKLDLMSNPIIEPQDSVSEQIKVNPAKARKTRLRKSKEALPHPSSRRTSGIVAEASGSQQQTKHPNFKVVIKKHHRSCLVNQLCDSFSLSLVLLQTLPRNFVRVTGMAEKRGVTLRNEEGKEWRVEICLRTYPTAHGRIDLREGWSDFWKQNKIVYGDSCLFKFIKGAGNVIDVVVQKRGRGW</sequence>
<keyword evidence="2" id="KW-1185">Reference proteome</keyword>
<name>A0ACC0MP70_RHOML</name>
<accession>A0ACC0MP70</accession>
<comment type="caution">
    <text evidence="1">The sequence shown here is derived from an EMBL/GenBank/DDBJ whole genome shotgun (WGS) entry which is preliminary data.</text>
</comment>
<dbReference type="Proteomes" id="UP001062846">
    <property type="component" value="Chromosome 8"/>
</dbReference>
<gene>
    <name evidence="1" type="ORF">RHMOL_Rhmol08G0126600</name>
</gene>
<organism evidence="1 2">
    <name type="scientific">Rhododendron molle</name>
    <name type="common">Chinese azalea</name>
    <name type="synonym">Azalea mollis</name>
    <dbReference type="NCBI Taxonomy" id="49168"/>
    <lineage>
        <taxon>Eukaryota</taxon>
        <taxon>Viridiplantae</taxon>
        <taxon>Streptophyta</taxon>
        <taxon>Embryophyta</taxon>
        <taxon>Tracheophyta</taxon>
        <taxon>Spermatophyta</taxon>
        <taxon>Magnoliopsida</taxon>
        <taxon>eudicotyledons</taxon>
        <taxon>Gunneridae</taxon>
        <taxon>Pentapetalae</taxon>
        <taxon>asterids</taxon>
        <taxon>Ericales</taxon>
        <taxon>Ericaceae</taxon>
        <taxon>Ericoideae</taxon>
        <taxon>Rhodoreae</taxon>
        <taxon>Rhododendron</taxon>
    </lineage>
</organism>
<evidence type="ECO:0000313" key="1">
    <source>
        <dbReference type="EMBL" id="KAI8542277.1"/>
    </source>
</evidence>